<name>A0A399ESA5_9DEIN</name>
<dbReference type="Proteomes" id="UP000265715">
    <property type="component" value="Unassembled WGS sequence"/>
</dbReference>
<dbReference type="NCBIfam" id="TIGR02210">
    <property type="entry name" value="rodA_shape"/>
    <property type="match status" value="1"/>
</dbReference>
<sequence>MVLPRIPLLAYDWSLVTVVGLIHVAGLVTLRSAAPSPAIFANQLMFSAVAVAAAAALQLLSRRQVQAWGWLLYALSLGLLVAVLAVGREVNGAKAWLSFGPVSFQPSELAKLSLILVLARWLSRREPGSLLGYFPPLLIAAPVLGLVLVEPDLGGTTVLAVIVAALLLAWGMPVRHVLLGLVLVAIAAPFAFNHLEPYQQQRIIVGFNPESDPQGKGYQQIQSMIAIGSGGLLGKGYGQGTQSQLGYVPEKQNDFIFAVLSEEWGFVGAVALLVLYGLLFFRLARMALECNRLEDRLIVVGVLAMIAFQVMVNIGVTIGMAPVTGLTLPLFSAGGTSLLFVYLSLGLAALVHRDRYRDL</sequence>
<feature type="transmembrane region" description="Helical" evidence="11">
    <location>
        <begin position="12"/>
        <end position="34"/>
    </location>
</feature>
<comment type="subcellular location">
    <subcellularLocation>
        <location evidence="1">Membrane</location>
        <topology evidence="1">Multi-pass membrane protein</topology>
    </subcellularLocation>
</comment>
<gene>
    <name evidence="12" type="primary">mrdB</name>
    <name evidence="12" type="ORF">Mterra_01443</name>
</gene>
<feature type="transmembrane region" description="Helical" evidence="11">
    <location>
        <begin position="153"/>
        <end position="170"/>
    </location>
</feature>
<dbReference type="InterPro" id="IPR011923">
    <property type="entry name" value="RodA/MrdB"/>
</dbReference>
<feature type="transmembrane region" description="Helical" evidence="11">
    <location>
        <begin position="264"/>
        <end position="284"/>
    </location>
</feature>
<keyword evidence="9 11" id="KW-0472">Membrane</keyword>
<dbReference type="Pfam" id="PF01098">
    <property type="entry name" value="FTSW_RODA_SPOVE"/>
    <property type="match status" value="1"/>
</dbReference>
<keyword evidence="8 11" id="KW-1133">Transmembrane helix</keyword>
<evidence type="ECO:0000256" key="5">
    <source>
        <dbReference type="ARBA" id="ARBA00022692"/>
    </source>
</evidence>
<evidence type="ECO:0000256" key="8">
    <source>
        <dbReference type="ARBA" id="ARBA00022989"/>
    </source>
</evidence>
<dbReference type="GO" id="GO:0071555">
    <property type="term" value="P:cell wall organization"/>
    <property type="evidence" value="ECO:0007669"/>
    <property type="project" value="UniProtKB-KW"/>
</dbReference>
<dbReference type="GO" id="GO:0051301">
    <property type="term" value="P:cell division"/>
    <property type="evidence" value="ECO:0007669"/>
    <property type="project" value="InterPro"/>
</dbReference>
<dbReference type="OrthoDB" id="9768187at2"/>
<evidence type="ECO:0000256" key="4">
    <source>
        <dbReference type="ARBA" id="ARBA00022679"/>
    </source>
</evidence>
<feature type="transmembrane region" description="Helical" evidence="11">
    <location>
        <begin position="330"/>
        <end position="351"/>
    </location>
</feature>
<evidence type="ECO:0000256" key="10">
    <source>
        <dbReference type="ARBA" id="ARBA00023316"/>
    </source>
</evidence>
<keyword evidence="3 12" id="KW-0328">Glycosyltransferase</keyword>
<dbReference type="GO" id="GO:0032153">
    <property type="term" value="C:cell division site"/>
    <property type="evidence" value="ECO:0007669"/>
    <property type="project" value="TreeGrafter"/>
</dbReference>
<evidence type="ECO:0000313" key="12">
    <source>
        <dbReference type="EMBL" id="RIH86406.1"/>
    </source>
</evidence>
<organism evidence="12 13">
    <name type="scientific">Calidithermus terrae</name>
    <dbReference type="NCBI Taxonomy" id="1408545"/>
    <lineage>
        <taxon>Bacteria</taxon>
        <taxon>Thermotogati</taxon>
        <taxon>Deinococcota</taxon>
        <taxon>Deinococci</taxon>
        <taxon>Thermales</taxon>
        <taxon>Thermaceae</taxon>
        <taxon>Calidithermus</taxon>
    </lineage>
</organism>
<keyword evidence="5 11" id="KW-0812">Transmembrane</keyword>
<evidence type="ECO:0000313" key="13">
    <source>
        <dbReference type="Proteomes" id="UP000265715"/>
    </source>
</evidence>
<dbReference type="PANTHER" id="PTHR30474:SF1">
    <property type="entry name" value="PEPTIDOGLYCAN GLYCOSYLTRANSFERASE MRDB"/>
    <property type="match status" value="1"/>
</dbReference>
<feature type="transmembrane region" description="Helical" evidence="11">
    <location>
        <begin position="67"/>
        <end position="86"/>
    </location>
</feature>
<feature type="transmembrane region" description="Helical" evidence="11">
    <location>
        <begin position="177"/>
        <end position="195"/>
    </location>
</feature>
<evidence type="ECO:0000256" key="3">
    <source>
        <dbReference type="ARBA" id="ARBA00022676"/>
    </source>
</evidence>
<dbReference type="GO" id="GO:0005886">
    <property type="term" value="C:plasma membrane"/>
    <property type="evidence" value="ECO:0007669"/>
    <property type="project" value="TreeGrafter"/>
</dbReference>
<keyword evidence="10" id="KW-0961">Cell wall biogenesis/degradation</keyword>
<dbReference type="AlphaFoldDB" id="A0A399ESA5"/>
<dbReference type="GO" id="GO:0009252">
    <property type="term" value="P:peptidoglycan biosynthetic process"/>
    <property type="evidence" value="ECO:0007669"/>
    <property type="project" value="UniProtKB-KW"/>
</dbReference>
<keyword evidence="4 12" id="KW-0808">Transferase</keyword>
<evidence type="ECO:0000256" key="6">
    <source>
        <dbReference type="ARBA" id="ARBA00022960"/>
    </source>
</evidence>
<evidence type="ECO:0000256" key="1">
    <source>
        <dbReference type="ARBA" id="ARBA00004141"/>
    </source>
</evidence>
<comment type="caution">
    <text evidence="12">The sequence shown here is derived from an EMBL/GenBank/DDBJ whole genome shotgun (WGS) entry which is preliminary data.</text>
</comment>
<proteinExistence type="predicted"/>
<dbReference type="GO" id="GO:0015648">
    <property type="term" value="F:lipid-linked peptidoglycan transporter activity"/>
    <property type="evidence" value="ECO:0007669"/>
    <property type="project" value="TreeGrafter"/>
</dbReference>
<dbReference type="EC" id="2.4.1.129" evidence="12"/>
<keyword evidence="6" id="KW-0133">Cell shape</keyword>
<feature type="transmembrane region" description="Helical" evidence="11">
    <location>
        <begin position="130"/>
        <end position="147"/>
    </location>
</feature>
<evidence type="ECO:0000256" key="2">
    <source>
        <dbReference type="ARBA" id="ARBA00022475"/>
    </source>
</evidence>
<dbReference type="InterPro" id="IPR001182">
    <property type="entry name" value="FtsW/RodA"/>
</dbReference>
<dbReference type="PROSITE" id="PS00428">
    <property type="entry name" value="FTSW_RODA_SPOVE"/>
    <property type="match status" value="1"/>
</dbReference>
<keyword evidence="7" id="KW-0573">Peptidoglycan synthesis</keyword>
<dbReference type="GO" id="GO:0016757">
    <property type="term" value="F:glycosyltransferase activity"/>
    <property type="evidence" value="ECO:0007669"/>
    <property type="project" value="UniProtKB-KW"/>
</dbReference>
<dbReference type="GO" id="GO:0008360">
    <property type="term" value="P:regulation of cell shape"/>
    <property type="evidence" value="ECO:0007669"/>
    <property type="project" value="UniProtKB-KW"/>
</dbReference>
<dbReference type="PANTHER" id="PTHR30474">
    <property type="entry name" value="CELL CYCLE PROTEIN"/>
    <property type="match status" value="1"/>
</dbReference>
<keyword evidence="13" id="KW-1185">Reference proteome</keyword>
<feature type="transmembrane region" description="Helical" evidence="11">
    <location>
        <begin position="40"/>
        <end position="60"/>
    </location>
</feature>
<feature type="transmembrane region" description="Helical" evidence="11">
    <location>
        <begin position="296"/>
        <end position="318"/>
    </location>
</feature>
<dbReference type="InterPro" id="IPR018365">
    <property type="entry name" value="Cell_cycle_FtsW-rel_CS"/>
</dbReference>
<evidence type="ECO:0000256" key="9">
    <source>
        <dbReference type="ARBA" id="ARBA00023136"/>
    </source>
</evidence>
<dbReference type="EMBL" id="QXDL01000046">
    <property type="protein sequence ID" value="RIH86406.1"/>
    <property type="molecule type" value="Genomic_DNA"/>
</dbReference>
<dbReference type="RefSeq" id="WP_119314587.1">
    <property type="nucleotide sequence ID" value="NZ_QXDL01000046.1"/>
</dbReference>
<protein>
    <submittedName>
        <fullName evidence="12">Peptidoglycan glycosyltransferase MrdB</fullName>
        <ecNumber evidence="12">2.4.1.129</ecNumber>
    </submittedName>
</protein>
<feature type="transmembrane region" description="Helical" evidence="11">
    <location>
        <begin position="106"/>
        <end position="123"/>
    </location>
</feature>
<evidence type="ECO:0000256" key="7">
    <source>
        <dbReference type="ARBA" id="ARBA00022984"/>
    </source>
</evidence>
<keyword evidence="2" id="KW-1003">Cell membrane</keyword>
<accession>A0A399ESA5</accession>
<reference evidence="12 13" key="1">
    <citation type="submission" date="2018-08" db="EMBL/GenBank/DDBJ databases">
        <title>Meiothermus terrae DSM 26712 genome sequencing project.</title>
        <authorList>
            <person name="Da Costa M.S."/>
            <person name="Albuquerque L."/>
            <person name="Raposo P."/>
            <person name="Froufe H.J.C."/>
            <person name="Barroso C.S."/>
            <person name="Egas C."/>
        </authorList>
    </citation>
    <scope>NUCLEOTIDE SEQUENCE [LARGE SCALE GENOMIC DNA]</scope>
    <source>
        <strain evidence="12 13">DSM 26712</strain>
    </source>
</reference>
<evidence type="ECO:0000256" key="11">
    <source>
        <dbReference type="SAM" id="Phobius"/>
    </source>
</evidence>